<dbReference type="SUPFAM" id="SSF53756">
    <property type="entry name" value="UDP-Glycosyltransferase/glycogen phosphorylase"/>
    <property type="match status" value="1"/>
</dbReference>
<dbReference type="InterPro" id="IPR050271">
    <property type="entry name" value="UDP-glycosyltransferase"/>
</dbReference>
<dbReference type="Pfam" id="PF00201">
    <property type="entry name" value="UDPGT"/>
    <property type="match status" value="1"/>
</dbReference>
<dbReference type="InterPro" id="IPR002213">
    <property type="entry name" value="UDP_glucos_trans"/>
</dbReference>
<reference evidence="6" key="1">
    <citation type="submission" date="2021-12" db="EMBL/GenBank/DDBJ databases">
        <authorList>
            <person name="King R."/>
        </authorList>
    </citation>
    <scope>NUCLEOTIDE SEQUENCE</scope>
</reference>
<protein>
    <recommendedName>
        <fullName evidence="5">UDP-glucuronosyltransferase</fullName>
        <ecNumber evidence="5">2.4.1.17</ecNumber>
    </recommendedName>
</protein>
<evidence type="ECO:0000256" key="2">
    <source>
        <dbReference type="ARBA" id="ARBA00022676"/>
    </source>
</evidence>
<dbReference type="InterPro" id="IPR035595">
    <property type="entry name" value="UDP_glycos_trans_CS"/>
</dbReference>
<keyword evidence="7" id="KW-1185">Reference proteome</keyword>
<sequence length="519" mass="59588">MSKCKKLSTLISFLVFIECSKAANILGFLILPFVSHHICLYPIFKELASKGHNVTLITPLISNETSASNIREVDIEFIGDVFNQLQKDVMKKTSMVYGLFYYYDILINTTRAVLEKDHVRKVFTDTDYDLVVVENISPLAFAPVLLNKAPVIGITSFEGFLNAQDAVGNPVHPIINPHFFLHQDIDLNEDLPFFSRLISTILNFTLRVIYKYYAIPSSDTIAKDMFGDNLESLGDIERNLSLTIYSSNPIVNTIKANVPSAIEISLTHIKSPDKLPKDINTFIDNSKRGVIYFSLGTNEFCTERVKNKIHIIKEVINNLPYDVIWKWDDDTLYNSENFLIKKWLPQQDILSHPKVKLFVTQGGLQSAEEGIYYGVPIVGIPIMYDQETNVRRMVQMGIGERLNLEHLGVKNLTDLIVKVANTSHYREKVNELSKLIKDQPMTGVDKAVWWMEYVIRHKGALHLRGKTRKLPMYQYYLLDVLFFIAVFLLVILFGLFKFVQVLLRLFRRLNNIKLKIKQN</sequence>
<dbReference type="FunFam" id="3.40.50.2000:FF:000050">
    <property type="entry name" value="UDP-glucuronosyltransferase"/>
    <property type="match status" value="1"/>
</dbReference>
<organism evidence="6 7">
    <name type="scientific">Brassicogethes aeneus</name>
    <name type="common">Rape pollen beetle</name>
    <name type="synonym">Meligethes aeneus</name>
    <dbReference type="NCBI Taxonomy" id="1431903"/>
    <lineage>
        <taxon>Eukaryota</taxon>
        <taxon>Metazoa</taxon>
        <taxon>Ecdysozoa</taxon>
        <taxon>Arthropoda</taxon>
        <taxon>Hexapoda</taxon>
        <taxon>Insecta</taxon>
        <taxon>Pterygota</taxon>
        <taxon>Neoptera</taxon>
        <taxon>Endopterygota</taxon>
        <taxon>Coleoptera</taxon>
        <taxon>Polyphaga</taxon>
        <taxon>Cucujiformia</taxon>
        <taxon>Nitidulidae</taxon>
        <taxon>Meligethinae</taxon>
        <taxon>Brassicogethes</taxon>
    </lineage>
</organism>
<comment type="catalytic activity">
    <reaction evidence="5">
        <text>glucuronate acceptor + UDP-alpha-D-glucuronate = acceptor beta-D-glucuronoside + UDP + H(+)</text>
        <dbReference type="Rhea" id="RHEA:21032"/>
        <dbReference type="ChEBI" id="CHEBI:15378"/>
        <dbReference type="ChEBI" id="CHEBI:58052"/>
        <dbReference type="ChEBI" id="CHEBI:58223"/>
        <dbReference type="ChEBI" id="CHEBI:132367"/>
        <dbReference type="ChEBI" id="CHEBI:132368"/>
        <dbReference type="EC" id="2.4.1.17"/>
    </reaction>
</comment>
<keyword evidence="5" id="KW-0472">Membrane</keyword>
<evidence type="ECO:0000313" key="7">
    <source>
        <dbReference type="Proteomes" id="UP001154078"/>
    </source>
</evidence>
<dbReference type="CDD" id="cd03784">
    <property type="entry name" value="GT1_Gtf-like"/>
    <property type="match status" value="1"/>
</dbReference>
<dbReference type="EMBL" id="OV121132">
    <property type="protein sequence ID" value="CAH0545932.1"/>
    <property type="molecule type" value="Genomic_DNA"/>
</dbReference>
<comment type="similarity">
    <text evidence="1 4">Belongs to the UDP-glycosyltransferase family.</text>
</comment>
<evidence type="ECO:0000256" key="5">
    <source>
        <dbReference type="RuleBase" id="RU362059"/>
    </source>
</evidence>
<keyword evidence="5" id="KW-0732">Signal</keyword>
<accession>A0A9P0FBD0</accession>
<feature type="transmembrane region" description="Helical" evidence="5">
    <location>
        <begin position="475"/>
        <end position="499"/>
    </location>
</feature>
<gene>
    <name evidence="6" type="ORF">MELIAE_LOCUS204</name>
</gene>
<dbReference type="AlphaFoldDB" id="A0A9P0FBD0"/>
<keyword evidence="2 4" id="KW-0328">Glycosyltransferase</keyword>
<feature type="chain" id="PRO_5040531039" description="UDP-glucuronosyltransferase" evidence="5">
    <location>
        <begin position="23"/>
        <end position="519"/>
    </location>
</feature>
<dbReference type="PROSITE" id="PS00375">
    <property type="entry name" value="UDPGT"/>
    <property type="match status" value="1"/>
</dbReference>
<name>A0A9P0FBD0_BRAAE</name>
<dbReference type="OrthoDB" id="5835829at2759"/>
<evidence type="ECO:0000256" key="3">
    <source>
        <dbReference type="ARBA" id="ARBA00022679"/>
    </source>
</evidence>
<dbReference type="PANTHER" id="PTHR48043:SF159">
    <property type="entry name" value="EG:EG0003.4 PROTEIN-RELATED"/>
    <property type="match status" value="1"/>
</dbReference>
<comment type="subcellular location">
    <subcellularLocation>
        <location evidence="5">Membrane</location>
        <topology evidence="5">Single-pass membrane protein</topology>
    </subcellularLocation>
</comment>
<evidence type="ECO:0000256" key="1">
    <source>
        <dbReference type="ARBA" id="ARBA00009995"/>
    </source>
</evidence>
<keyword evidence="5" id="KW-0812">Transmembrane</keyword>
<evidence type="ECO:0000313" key="6">
    <source>
        <dbReference type="EMBL" id="CAH0545932.1"/>
    </source>
</evidence>
<proteinExistence type="inferred from homology"/>
<dbReference type="Gene3D" id="3.40.50.2000">
    <property type="entry name" value="Glycogen Phosphorylase B"/>
    <property type="match status" value="1"/>
</dbReference>
<dbReference type="Proteomes" id="UP001154078">
    <property type="component" value="Chromosome 1"/>
</dbReference>
<keyword evidence="5" id="KW-1133">Transmembrane helix</keyword>
<dbReference type="EC" id="2.4.1.17" evidence="5"/>
<dbReference type="PANTHER" id="PTHR48043">
    <property type="entry name" value="EG:EG0003.4 PROTEIN-RELATED"/>
    <property type="match status" value="1"/>
</dbReference>
<dbReference type="GO" id="GO:0015020">
    <property type="term" value="F:glucuronosyltransferase activity"/>
    <property type="evidence" value="ECO:0007669"/>
    <property type="project" value="UniProtKB-EC"/>
</dbReference>
<evidence type="ECO:0000256" key="4">
    <source>
        <dbReference type="RuleBase" id="RU003718"/>
    </source>
</evidence>
<dbReference type="GO" id="GO:0016020">
    <property type="term" value="C:membrane"/>
    <property type="evidence" value="ECO:0007669"/>
    <property type="project" value="UniProtKB-SubCell"/>
</dbReference>
<keyword evidence="3 4" id="KW-0808">Transferase</keyword>
<feature type="signal peptide" evidence="5">
    <location>
        <begin position="1"/>
        <end position="22"/>
    </location>
</feature>